<dbReference type="AlphaFoldDB" id="A0AA87ZTB5"/>
<protein>
    <submittedName>
        <fullName evidence="2">Uncharacterized protein</fullName>
    </submittedName>
</protein>
<reference evidence="2" key="1">
    <citation type="submission" date="2023-07" db="EMBL/GenBank/DDBJ databases">
        <title>draft genome sequence of fig (Ficus carica).</title>
        <authorList>
            <person name="Takahashi T."/>
            <person name="Nishimura K."/>
        </authorList>
    </citation>
    <scope>NUCLEOTIDE SEQUENCE</scope>
</reference>
<name>A0AA87ZTB5_FICCA</name>
<keyword evidence="3" id="KW-1185">Reference proteome</keyword>
<comment type="caution">
    <text evidence="2">The sequence shown here is derived from an EMBL/GenBank/DDBJ whole genome shotgun (WGS) entry which is preliminary data.</text>
</comment>
<feature type="transmembrane region" description="Helical" evidence="1">
    <location>
        <begin position="36"/>
        <end position="58"/>
    </location>
</feature>
<evidence type="ECO:0000313" key="3">
    <source>
        <dbReference type="Proteomes" id="UP001187192"/>
    </source>
</evidence>
<dbReference type="Proteomes" id="UP001187192">
    <property type="component" value="Unassembled WGS sequence"/>
</dbReference>
<sequence length="59" mass="6534">MSDRTGRATMEWLGRPFHFQLIPQSYPTLDGRSCTYLSHCVPLEAVLLLGTAAGLVLLE</sequence>
<evidence type="ECO:0000256" key="1">
    <source>
        <dbReference type="SAM" id="Phobius"/>
    </source>
</evidence>
<evidence type="ECO:0000313" key="2">
    <source>
        <dbReference type="EMBL" id="GMN29121.1"/>
    </source>
</evidence>
<proteinExistence type="predicted"/>
<keyword evidence="1" id="KW-0472">Membrane</keyword>
<keyword evidence="1" id="KW-0812">Transmembrane</keyword>
<organism evidence="2 3">
    <name type="scientific">Ficus carica</name>
    <name type="common">Common fig</name>
    <dbReference type="NCBI Taxonomy" id="3494"/>
    <lineage>
        <taxon>Eukaryota</taxon>
        <taxon>Viridiplantae</taxon>
        <taxon>Streptophyta</taxon>
        <taxon>Embryophyta</taxon>
        <taxon>Tracheophyta</taxon>
        <taxon>Spermatophyta</taxon>
        <taxon>Magnoliopsida</taxon>
        <taxon>eudicotyledons</taxon>
        <taxon>Gunneridae</taxon>
        <taxon>Pentapetalae</taxon>
        <taxon>rosids</taxon>
        <taxon>fabids</taxon>
        <taxon>Rosales</taxon>
        <taxon>Moraceae</taxon>
        <taxon>Ficeae</taxon>
        <taxon>Ficus</taxon>
    </lineage>
</organism>
<accession>A0AA87ZTB5</accession>
<gene>
    <name evidence="2" type="ORF">TIFTF001_050579</name>
</gene>
<dbReference type="EMBL" id="BTGU01008478">
    <property type="protein sequence ID" value="GMN29121.1"/>
    <property type="molecule type" value="Genomic_DNA"/>
</dbReference>
<keyword evidence="1" id="KW-1133">Transmembrane helix</keyword>